<dbReference type="PANTHER" id="PTHR23089">
    <property type="entry name" value="HISTIDINE TRIAD HIT PROTEIN"/>
    <property type="match status" value="1"/>
</dbReference>
<dbReference type="GO" id="GO:0003824">
    <property type="term" value="F:catalytic activity"/>
    <property type="evidence" value="ECO:0007669"/>
    <property type="project" value="InterPro"/>
</dbReference>
<dbReference type="AlphaFoldDB" id="A0A1N7Q441"/>
<dbReference type="CDD" id="cd01276">
    <property type="entry name" value="PKCI_related"/>
    <property type="match status" value="1"/>
</dbReference>
<dbReference type="RefSeq" id="WP_076517910.1">
    <property type="nucleotide sequence ID" value="NZ_CAJWBH010000031.1"/>
</dbReference>
<sequence length="114" mass="12466">MSEDTIFGKIARGEADAKIVYEDDQCLAFRDMFPAAPMHILVIPRKPIPRLCDAEETDAALLGHMMLVANKVAEQEGLGDKFRLVINNGAGAGQSVFHLHMHIIGGRDLSWPPG</sequence>
<dbReference type="PRINTS" id="PR00332">
    <property type="entry name" value="HISTRIAD"/>
</dbReference>
<dbReference type="Gene3D" id="3.30.428.10">
    <property type="entry name" value="HIT-like"/>
    <property type="match status" value="1"/>
</dbReference>
<dbReference type="InterPro" id="IPR019808">
    <property type="entry name" value="Histidine_triad_CS"/>
</dbReference>
<accession>A0A1N7Q441</accession>
<gene>
    <name evidence="5" type="ORF">SAMN05421686_11345</name>
</gene>
<keyword evidence="6" id="KW-1185">Reference proteome</keyword>
<dbReference type="InterPro" id="IPR001310">
    <property type="entry name" value="Histidine_triad_HIT"/>
</dbReference>
<dbReference type="PROSITE" id="PS51084">
    <property type="entry name" value="HIT_2"/>
    <property type="match status" value="1"/>
</dbReference>
<evidence type="ECO:0000256" key="3">
    <source>
        <dbReference type="PROSITE-ProRule" id="PRU00464"/>
    </source>
</evidence>
<evidence type="ECO:0000256" key="1">
    <source>
        <dbReference type="PIRSR" id="PIRSR601310-1"/>
    </source>
</evidence>
<protein>
    <submittedName>
        <fullName evidence="5">Histidine triad (HIT) family protein</fullName>
    </submittedName>
</protein>
<evidence type="ECO:0000313" key="5">
    <source>
        <dbReference type="EMBL" id="SIT17586.1"/>
    </source>
</evidence>
<dbReference type="InterPro" id="IPR036265">
    <property type="entry name" value="HIT-like_sf"/>
</dbReference>
<dbReference type="EMBL" id="FTOH01000013">
    <property type="protein sequence ID" value="SIT17586.1"/>
    <property type="molecule type" value="Genomic_DNA"/>
</dbReference>
<dbReference type="SUPFAM" id="SSF54197">
    <property type="entry name" value="HIT-like"/>
    <property type="match status" value="1"/>
</dbReference>
<feature type="short sequence motif" description="Histidine triad motif" evidence="2 3">
    <location>
        <begin position="98"/>
        <end position="102"/>
    </location>
</feature>
<dbReference type="PROSITE" id="PS00892">
    <property type="entry name" value="HIT_1"/>
    <property type="match status" value="1"/>
</dbReference>
<evidence type="ECO:0000256" key="2">
    <source>
        <dbReference type="PIRSR" id="PIRSR601310-3"/>
    </source>
</evidence>
<feature type="domain" description="HIT" evidence="4">
    <location>
        <begin position="6"/>
        <end position="114"/>
    </location>
</feature>
<dbReference type="STRING" id="484498.SAMN05421686_11345"/>
<organism evidence="5 6">
    <name type="scientific">Thalassolituus maritimus</name>
    <dbReference type="NCBI Taxonomy" id="484498"/>
    <lineage>
        <taxon>Bacteria</taxon>
        <taxon>Pseudomonadati</taxon>
        <taxon>Pseudomonadota</taxon>
        <taxon>Gammaproteobacteria</taxon>
        <taxon>Oceanospirillales</taxon>
        <taxon>Oceanospirillaceae</taxon>
        <taxon>Thalassolituus</taxon>
    </lineage>
</organism>
<name>A0A1N7Q441_9GAMM</name>
<reference evidence="6" key="1">
    <citation type="submission" date="2017-01" db="EMBL/GenBank/DDBJ databases">
        <authorList>
            <person name="Varghese N."/>
            <person name="Submissions S."/>
        </authorList>
    </citation>
    <scope>NUCLEOTIDE SEQUENCE [LARGE SCALE GENOMIC DNA]</scope>
    <source>
        <strain evidence="6">DSM 24913</strain>
    </source>
</reference>
<feature type="active site" description="Tele-AMP-histidine intermediate" evidence="1">
    <location>
        <position position="100"/>
    </location>
</feature>
<dbReference type="InterPro" id="IPR011146">
    <property type="entry name" value="HIT-like"/>
</dbReference>
<dbReference type="Proteomes" id="UP000185639">
    <property type="component" value="Unassembled WGS sequence"/>
</dbReference>
<proteinExistence type="predicted"/>
<dbReference type="OrthoDB" id="9784774at2"/>
<dbReference type="Pfam" id="PF01230">
    <property type="entry name" value="HIT"/>
    <property type="match status" value="1"/>
</dbReference>
<evidence type="ECO:0000313" key="6">
    <source>
        <dbReference type="Proteomes" id="UP000185639"/>
    </source>
</evidence>
<dbReference type="FunFam" id="3.30.428.10:FF:000005">
    <property type="entry name" value="Histidine triad nucleotide-binding protein 1"/>
    <property type="match status" value="1"/>
</dbReference>
<evidence type="ECO:0000259" key="4">
    <source>
        <dbReference type="PROSITE" id="PS51084"/>
    </source>
</evidence>